<comment type="subcellular location">
    <subcellularLocation>
        <location evidence="1 5">Nucleus</location>
        <location evidence="1 5">Nuclear pore complex</location>
    </subcellularLocation>
</comment>
<accession>A0AA35SS70</accession>
<keyword evidence="5" id="KW-0472">Membrane</keyword>
<evidence type="ECO:0000313" key="6">
    <source>
        <dbReference type="EMBL" id="CAI8034724.1"/>
    </source>
</evidence>
<dbReference type="GO" id="GO:0006606">
    <property type="term" value="P:protein import into nucleus"/>
    <property type="evidence" value="ECO:0007669"/>
    <property type="project" value="TreeGrafter"/>
</dbReference>
<dbReference type="GO" id="GO:0005643">
    <property type="term" value="C:nuclear pore"/>
    <property type="evidence" value="ECO:0007669"/>
    <property type="project" value="UniProtKB-SubCell"/>
</dbReference>
<dbReference type="InterPro" id="IPR007231">
    <property type="entry name" value="Nucleoporin_int_Nup93/Nic96"/>
</dbReference>
<evidence type="ECO:0000256" key="5">
    <source>
        <dbReference type="RuleBase" id="RU364035"/>
    </source>
</evidence>
<name>A0AA35SS70_GEOBA</name>
<dbReference type="AlphaFoldDB" id="A0AA35SS70"/>
<evidence type="ECO:0000256" key="4">
    <source>
        <dbReference type="ARBA" id="ARBA00023242"/>
    </source>
</evidence>
<keyword evidence="4 5" id="KW-0539">Nucleus</keyword>
<dbReference type="GO" id="GO:0016973">
    <property type="term" value="P:poly(A)+ mRNA export from nucleus"/>
    <property type="evidence" value="ECO:0007669"/>
    <property type="project" value="TreeGrafter"/>
</dbReference>
<dbReference type="Pfam" id="PF04097">
    <property type="entry name" value="Nic96"/>
    <property type="match status" value="1"/>
</dbReference>
<keyword evidence="7" id="KW-1185">Reference proteome</keyword>
<dbReference type="PANTHER" id="PTHR11225:SF4">
    <property type="entry name" value="NUCLEAR PORE COMPLEX PROTEIN NUP93"/>
    <property type="match status" value="1"/>
</dbReference>
<sequence length="817" mass="91583">MASENGLNALVQQAEQLTADITEASGELPHVHRNLYQIHEAGQRLLEKTAGVRDGKADVKAAILLGSRGFDVPKLSQKLESLNAAKSLEAIEPVWETDIEGFLSNERENTLLAAIEQSRKNTFAEAERSQWLCCEREWEEEKEMILNSLVGTGQELELTRDSEVYRGSPLSMHGRSGLDAVAMAYAREVFVRNEAKLQGLTHSLITTFHQASIAFPNKSVHDCWSLVKALVDIPSLPPAAHTLRSSPSLQLPLLSQARHHLEHRYLEYIRESVHQSLAQAQLGGVPGTFQLVRSFLHLRQASSIPGLEDGCVEGQPVWALAFYCLRCGDRDCALATISRAQSCVEFCGYLREYVQSQDLRLSHSSETRLRLLYKRTVRTSTDPYKRAVYCLVGRCEVADSHPDVCSKTEDYMWFKLSQVSCEAPDSGHAPSVDDLTLSQLQATLLEEFGETYFNASQVPMLYVTVLLLSQQFEAAIEFLSRIEHFQSHAVHFAIGLQELGLLRLTESPRSRLLVRDSGGVHRLNYARLVISYTRRFSQTDPREALQYFFLLKGMEGRDGHDVFSLCVAELVMESREFALILGRLLPDGSRRPGAVDKFLRDTSELTAFVAAQAEAQGLYEDAVRLYDLCKDHEKVLTLLNQLLSSVASSPPSPQSQRDRLQQLAVALADRYKGCGHSAPHSLAHIFFVLLDIMTFFDHYHHKREDQALEVIQQLKLLPLVAGETVEQKVALFRTMEDEVRRCLPDLLLASMSLLYSQYCGTNAPSSRPGQQDGGQEAVRRKLRRQARTLITFAGMVPYQLPGDTNARLVQLEALMTS</sequence>
<dbReference type="GO" id="GO:0017056">
    <property type="term" value="F:structural constituent of nuclear pore"/>
    <property type="evidence" value="ECO:0007669"/>
    <property type="project" value="InterPro"/>
</dbReference>
<keyword evidence="5" id="KW-0653">Protein transport</keyword>
<evidence type="ECO:0000256" key="2">
    <source>
        <dbReference type="ARBA" id="ARBA00010186"/>
    </source>
</evidence>
<dbReference type="Proteomes" id="UP001174909">
    <property type="component" value="Unassembled WGS sequence"/>
</dbReference>
<evidence type="ECO:0000313" key="7">
    <source>
        <dbReference type="Proteomes" id="UP001174909"/>
    </source>
</evidence>
<organism evidence="6 7">
    <name type="scientific">Geodia barretti</name>
    <name type="common">Barrett's horny sponge</name>
    <dbReference type="NCBI Taxonomy" id="519541"/>
    <lineage>
        <taxon>Eukaryota</taxon>
        <taxon>Metazoa</taxon>
        <taxon>Porifera</taxon>
        <taxon>Demospongiae</taxon>
        <taxon>Heteroscleromorpha</taxon>
        <taxon>Tetractinellida</taxon>
        <taxon>Astrophorina</taxon>
        <taxon>Geodiidae</taxon>
        <taxon>Geodia</taxon>
    </lineage>
</organism>
<proteinExistence type="inferred from homology"/>
<keyword evidence="5" id="KW-0813">Transport</keyword>
<evidence type="ECO:0000256" key="3">
    <source>
        <dbReference type="ARBA" id="ARBA00023132"/>
    </source>
</evidence>
<dbReference type="PANTHER" id="PTHR11225">
    <property type="entry name" value="NUCLEAR PORE COMPLEX PROTEIN NUP93 NUCLEOPORIN NUP93 DEAD EYE PROTEIN"/>
    <property type="match status" value="1"/>
</dbReference>
<comment type="similarity">
    <text evidence="2 5">Belongs to the nucleoporin interacting component (NIC) family.</text>
</comment>
<reference evidence="6" key="1">
    <citation type="submission" date="2023-03" db="EMBL/GenBank/DDBJ databases">
        <authorList>
            <person name="Steffen K."/>
            <person name="Cardenas P."/>
        </authorList>
    </citation>
    <scope>NUCLEOTIDE SEQUENCE</scope>
</reference>
<protein>
    <recommendedName>
        <fullName evidence="5">Nuclear pore protein</fullName>
    </recommendedName>
</protein>
<keyword evidence="5" id="KW-0509">mRNA transport</keyword>
<dbReference type="EMBL" id="CASHTH010002751">
    <property type="protein sequence ID" value="CAI8034724.1"/>
    <property type="molecule type" value="Genomic_DNA"/>
</dbReference>
<gene>
    <name evidence="6" type="ORF">GBAR_LOCUS19520</name>
</gene>
<evidence type="ECO:0000256" key="1">
    <source>
        <dbReference type="ARBA" id="ARBA00004567"/>
    </source>
</evidence>
<keyword evidence="3 5" id="KW-0906">Nuclear pore complex</keyword>
<keyword evidence="5" id="KW-0811">Translocation</keyword>
<comment type="caution">
    <text evidence="6">The sequence shown here is derived from an EMBL/GenBank/DDBJ whole genome shotgun (WGS) entry which is preliminary data.</text>
</comment>